<keyword evidence="1" id="KW-0175">Coiled coil</keyword>
<protein>
    <recommendedName>
        <fullName evidence="6">LPXTG cell wall anchor domain-containing protein</fullName>
    </recommendedName>
</protein>
<feature type="compositionally biased region" description="Low complexity" evidence="2">
    <location>
        <begin position="416"/>
        <end position="426"/>
    </location>
</feature>
<evidence type="ECO:0000313" key="4">
    <source>
        <dbReference type="EMBL" id="MPQ45004.1"/>
    </source>
</evidence>
<dbReference type="Proteomes" id="UP000430345">
    <property type="component" value="Unassembled WGS sequence"/>
</dbReference>
<evidence type="ECO:0000256" key="2">
    <source>
        <dbReference type="SAM" id="MobiDB-lite"/>
    </source>
</evidence>
<name>A0A6I1MPK8_9CLOT</name>
<dbReference type="EMBL" id="WHJC01000393">
    <property type="protein sequence ID" value="MPQ45004.1"/>
    <property type="molecule type" value="Genomic_DNA"/>
</dbReference>
<evidence type="ECO:0008006" key="6">
    <source>
        <dbReference type="Google" id="ProtNLM"/>
    </source>
</evidence>
<evidence type="ECO:0000256" key="1">
    <source>
        <dbReference type="SAM" id="Coils"/>
    </source>
</evidence>
<evidence type="ECO:0000313" key="5">
    <source>
        <dbReference type="Proteomes" id="UP000430345"/>
    </source>
</evidence>
<feature type="coiled-coil region" evidence="1">
    <location>
        <begin position="199"/>
        <end position="226"/>
    </location>
</feature>
<feature type="signal peptide" evidence="3">
    <location>
        <begin position="1"/>
        <end position="24"/>
    </location>
</feature>
<feature type="chain" id="PRO_5026222806" description="LPXTG cell wall anchor domain-containing protein" evidence="3">
    <location>
        <begin position="25"/>
        <end position="628"/>
    </location>
</feature>
<comment type="caution">
    <text evidence="4">The sequence shown here is derived from an EMBL/GenBank/DDBJ whole genome shotgun (WGS) entry which is preliminary data.</text>
</comment>
<gene>
    <name evidence="4" type="ORF">GBZ86_14865</name>
</gene>
<evidence type="ECO:0000256" key="3">
    <source>
        <dbReference type="SAM" id="SignalP"/>
    </source>
</evidence>
<keyword evidence="3" id="KW-0732">Signal</keyword>
<dbReference type="AlphaFoldDB" id="A0A6I1MPK8"/>
<reference evidence="4 5" key="1">
    <citation type="submission" date="2019-10" db="EMBL/GenBank/DDBJ databases">
        <title>The Genome Sequence of Clostridium tarantellae Isolated from Fish Brain.</title>
        <authorList>
            <person name="Bano L."/>
            <person name="Kiel M."/>
            <person name="Sales G."/>
            <person name="Doxey A.C."/>
            <person name="Mansfield M.J."/>
            <person name="Schiavone M."/>
            <person name="Rossetto O."/>
            <person name="Pirazzini M."/>
            <person name="Dobrindt U."/>
            <person name="Montecucco C."/>
        </authorList>
    </citation>
    <scope>NUCLEOTIDE SEQUENCE [LARGE SCALE GENOMIC DNA]</scope>
    <source>
        <strain evidence="4 5">DSM 3997</strain>
    </source>
</reference>
<accession>A0A6I1MPK8</accession>
<organism evidence="4 5">
    <name type="scientific">Clostridium tarantellae</name>
    <dbReference type="NCBI Taxonomy" id="39493"/>
    <lineage>
        <taxon>Bacteria</taxon>
        <taxon>Bacillati</taxon>
        <taxon>Bacillota</taxon>
        <taxon>Clostridia</taxon>
        <taxon>Eubacteriales</taxon>
        <taxon>Clostridiaceae</taxon>
        <taxon>Clostridium</taxon>
    </lineage>
</organism>
<sequence length="628" mass="69576">MKKKFLSTLIIGGIICSSSTIALAKENPKSIAHENTTINSMSNKINSKDSSDLETLKKVFSSIKEMREADYILNNDDLTKKDTYNKMLVLASTSLDRIRILKDKNLTEELNTHIDFISSMGEEVRIGCNNLNNLNSTIKNVEKVLSSDKEYSNEEKETALYALKNIIVKNEKEESLNKKTLSTAYNILNTYTKIFDNSKKESSYNIEQMNSAIKDMEEACNLLDNSDLSKLTNYEKMIRLSTASLNKAKSLKLNKNSELKCHLHWIDQSGDSIRNTTASLNNLITAIKKEKEIFAPYSHATIEEKKTTLSKLDDLINKEEVKNQLNKTTLENVKKLVADYTNQLNDDITNMTSSSITNNKVDSAVGSDSITETDLDNIKTTSTETNLNNTTTTETQTNINVGTDASTETDLDNTKTVGTETNLNNTTTTETQTNINVGTDNKTNKNIKESHTIDHKLKDDSSTDIKTEVITVPVNNKITTSVKTDVIKNKTDVTSEVNKYNNVTIGTEKKSINKINKVTTPVSAVATQTDIAPVSAVATQTDIAPVSTVATQTDTCTETKNVISSVKNEITNKKEQIKDTTSNKDKKEVTEPIKEVKSKTKKSKKTSCGLLGLGLLSTLVCALLKKFI</sequence>
<dbReference type="RefSeq" id="WP_152891944.1">
    <property type="nucleotide sequence ID" value="NZ_WHJC01000393.1"/>
</dbReference>
<dbReference type="OrthoDB" id="2106567at2"/>
<feature type="region of interest" description="Disordered" evidence="2">
    <location>
        <begin position="403"/>
        <end position="426"/>
    </location>
</feature>
<keyword evidence="5" id="KW-1185">Reference proteome</keyword>
<proteinExistence type="predicted"/>